<dbReference type="Gene3D" id="2.60.120.650">
    <property type="entry name" value="Cupin"/>
    <property type="match status" value="1"/>
</dbReference>
<sequence length="297" mass="35066">MTKPEQMTKTLNLTEIPRVKSITSEDFVEQYVKPQKPVVIENLANNWEAFDLWRFDYFKDIAGNIEVPLYDNRPISHKNKFNEPHAKMKLSKYVDLLKSEKTSYRIFLFNLIKEVPELQNHFEAPKLGIKFLKDLPFLFFGAKDSKVFMHYDIDFANILHVHFEGKKRCILFPPSETKYLYKVPNSLVTLNDIDFDNPDFERFPALQHAQGMVTELNHGDTLYMPEGYWHHMHYLTPGFSMSLRAIPRSAMNIGKAVYNLAVMRNVENIMRKLRGKAWMKYKEKLAMERTNRYADKQ</sequence>
<dbReference type="PANTHER" id="PTHR12461:SF103">
    <property type="entry name" value="JMJC DOMAIN-CONTAINING PROTEIN A-RELATED"/>
    <property type="match status" value="1"/>
</dbReference>
<dbReference type="Proteomes" id="UP000599688">
    <property type="component" value="Unassembled WGS sequence"/>
</dbReference>
<dbReference type="PANTHER" id="PTHR12461">
    <property type="entry name" value="HYPOXIA-INDUCIBLE FACTOR 1 ALPHA INHIBITOR-RELATED"/>
    <property type="match status" value="1"/>
</dbReference>
<feature type="domain" description="JmjC" evidence="1">
    <location>
        <begin position="113"/>
        <end position="262"/>
    </location>
</feature>
<dbReference type="InterPro" id="IPR003347">
    <property type="entry name" value="JmjC_dom"/>
</dbReference>
<reference evidence="2 3" key="1">
    <citation type="journal article" date="2014" name="Int. J. Syst. Evol. Microbiol.">
        <title>Complete genome sequence of Corynebacterium casei LMG S-19264T (=DSM 44701T), isolated from a smear-ripened cheese.</title>
        <authorList>
            <consortium name="US DOE Joint Genome Institute (JGI-PGF)"/>
            <person name="Walter F."/>
            <person name="Albersmeier A."/>
            <person name="Kalinowski J."/>
            <person name="Ruckert C."/>
        </authorList>
    </citation>
    <scope>NUCLEOTIDE SEQUENCE [LARGE SCALE GENOMIC DNA]</scope>
    <source>
        <strain evidence="2 3">CGMCC 1.12925</strain>
    </source>
</reference>
<dbReference type="PROSITE" id="PS51184">
    <property type="entry name" value="JMJC"/>
    <property type="match status" value="1"/>
</dbReference>
<evidence type="ECO:0000313" key="3">
    <source>
        <dbReference type="Proteomes" id="UP000599688"/>
    </source>
</evidence>
<comment type="caution">
    <text evidence="2">The sequence shown here is derived from an EMBL/GenBank/DDBJ whole genome shotgun (WGS) entry which is preliminary data.</text>
</comment>
<dbReference type="SUPFAM" id="SSF51197">
    <property type="entry name" value="Clavaminate synthase-like"/>
    <property type="match status" value="1"/>
</dbReference>
<protein>
    <recommendedName>
        <fullName evidence="1">JmjC domain-containing protein</fullName>
    </recommendedName>
</protein>
<evidence type="ECO:0000313" key="2">
    <source>
        <dbReference type="EMBL" id="GGE13344.1"/>
    </source>
</evidence>
<dbReference type="EMBL" id="BMGL01000007">
    <property type="protein sequence ID" value="GGE13344.1"/>
    <property type="molecule type" value="Genomic_DNA"/>
</dbReference>
<dbReference type="Pfam" id="PF13621">
    <property type="entry name" value="Cupin_8"/>
    <property type="match status" value="1"/>
</dbReference>
<accession>A0A916ZTE3</accession>
<organism evidence="2 3">
    <name type="scientific">Psychroflexus salis</name>
    <dbReference type="NCBI Taxonomy" id="1526574"/>
    <lineage>
        <taxon>Bacteria</taxon>
        <taxon>Pseudomonadati</taxon>
        <taxon>Bacteroidota</taxon>
        <taxon>Flavobacteriia</taxon>
        <taxon>Flavobacteriales</taxon>
        <taxon>Flavobacteriaceae</taxon>
        <taxon>Psychroflexus</taxon>
    </lineage>
</organism>
<keyword evidence="3" id="KW-1185">Reference proteome</keyword>
<gene>
    <name evidence="2" type="ORF">GCM10010831_13400</name>
</gene>
<dbReference type="AlphaFoldDB" id="A0A916ZTE3"/>
<name>A0A916ZTE3_9FLAO</name>
<proteinExistence type="predicted"/>
<evidence type="ECO:0000259" key="1">
    <source>
        <dbReference type="PROSITE" id="PS51184"/>
    </source>
</evidence>
<dbReference type="InterPro" id="IPR041667">
    <property type="entry name" value="Cupin_8"/>
</dbReference>